<dbReference type="Pfam" id="PF03137">
    <property type="entry name" value="OATP"/>
    <property type="match status" value="1"/>
</dbReference>
<dbReference type="InterPro" id="IPR002350">
    <property type="entry name" value="Kazal_dom"/>
</dbReference>
<evidence type="ECO:0000256" key="3">
    <source>
        <dbReference type="ARBA" id="ARBA00022475"/>
    </source>
</evidence>
<dbReference type="Proteomes" id="UP000663854">
    <property type="component" value="Unassembled WGS sequence"/>
</dbReference>
<evidence type="ECO:0000256" key="2">
    <source>
        <dbReference type="ARBA" id="ARBA00009657"/>
    </source>
</evidence>
<evidence type="ECO:0000256" key="1">
    <source>
        <dbReference type="ARBA" id="ARBA00004651"/>
    </source>
</evidence>
<proteinExistence type="inferred from homology"/>
<dbReference type="EMBL" id="CAJNOL010000466">
    <property type="protein sequence ID" value="CAF1077794.1"/>
    <property type="molecule type" value="Genomic_DNA"/>
</dbReference>
<feature type="transmembrane region" description="Helical" evidence="8">
    <location>
        <begin position="349"/>
        <end position="371"/>
    </location>
</feature>
<evidence type="ECO:0000313" key="13">
    <source>
        <dbReference type="EMBL" id="CAF1077794.1"/>
    </source>
</evidence>
<evidence type="ECO:0000313" key="12">
    <source>
        <dbReference type="EMBL" id="CAF1077220.1"/>
    </source>
</evidence>
<dbReference type="GO" id="GO:0043252">
    <property type="term" value="P:sodium-independent organic anion transport"/>
    <property type="evidence" value="ECO:0007669"/>
    <property type="project" value="TreeGrafter"/>
</dbReference>
<evidence type="ECO:0000256" key="7">
    <source>
        <dbReference type="ARBA" id="ARBA00023157"/>
    </source>
</evidence>
<evidence type="ECO:0000313" key="15">
    <source>
        <dbReference type="Proteomes" id="UP000663870"/>
    </source>
</evidence>
<evidence type="ECO:0000313" key="14">
    <source>
        <dbReference type="Proteomes" id="UP000663854"/>
    </source>
</evidence>
<keyword evidence="6 8" id="KW-0472">Membrane</keyword>
<dbReference type="AlphaFoldDB" id="A0A814DGK9"/>
<evidence type="ECO:0000256" key="6">
    <source>
        <dbReference type="ARBA" id="ARBA00023136"/>
    </source>
</evidence>
<dbReference type="NCBIfam" id="TIGR00805">
    <property type="entry name" value="oat"/>
    <property type="match status" value="1"/>
</dbReference>
<gene>
    <name evidence="12" type="ORF">JXQ802_LOCUS17995</name>
    <name evidence="13" type="ORF">JXQ802_LOCUS18022</name>
    <name evidence="11" type="ORF">PYM288_LOCUS12351</name>
</gene>
<feature type="transmembrane region" description="Helical" evidence="8">
    <location>
        <begin position="207"/>
        <end position="225"/>
    </location>
</feature>
<feature type="transmembrane region" description="Helical" evidence="8">
    <location>
        <begin position="391"/>
        <end position="414"/>
    </location>
</feature>
<keyword evidence="8" id="KW-0813">Transport</keyword>
<dbReference type="EMBL" id="CAJNOH010000227">
    <property type="protein sequence ID" value="CAF0955562.1"/>
    <property type="molecule type" value="Genomic_DNA"/>
</dbReference>
<evidence type="ECO:0000256" key="8">
    <source>
        <dbReference type="RuleBase" id="RU362056"/>
    </source>
</evidence>
<dbReference type="GO" id="GO:0006811">
    <property type="term" value="P:monoatomic ion transport"/>
    <property type="evidence" value="ECO:0007669"/>
    <property type="project" value="UniProtKB-KW"/>
</dbReference>
<keyword evidence="4 8" id="KW-0812">Transmembrane</keyword>
<keyword evidence="3" id="KW-1003">Cell membrane</keyword>
<dbReference type="Gene3D" id="1.20.1250.20">
    <property type="entry name" value="MFS general substrate transporter like domains"/>
    <property type="match status" value="1"/>
</dbReference>
<comment type="similarity">
    <text evidence="2 8">Belongs to the organo anion transporter (TC 2.A.60) family.</text>
</comment>
<feature type="transmembrane region" description="Helical" evidence="8">
    <location>
        <begin position="303"/>
        <end position="328"/>
    </location>
</feature>
<dbReference type="GO" id="GO:0016323">
    <property type="term" value="C:basolateral plasma membrane"/>
    <property type="evidence" value="ECO:0007669"/>
    <property type="project" value="TreeGrafter"/>
</dbReference>
<dbReference type="PROSITE" id="PS51465">
    <property type="entry name" value="KAZAL_2"/>
    <property type="match status" value="1"/>
</dbReference>
<feature type="transmembrane region" description="Helical" evidence="8">
    <location>
        <begin position="43"/>
        <end position="64"/>
    </location>
</feature>
<accession>A0A814DGK9</accession>
<evidence type="ECO:0000256" key="4">
    <source>
        <dbReference type="ARBA" id="ARBA00022692"/>
    </source>
</evidence>
<feature type="domain" description="Kazal-like" evidence="10">
    <location>
        <begin position="233"/>
        <end position="284"/>
    </location>
</feature>
<reference evidence="11" key="1">
    <citation type="submission" date="2021-02" db="EMBL/GenBank/DDBJ databases">
        <authorList>
            <person name="Nowell W R."/>
        </authorList>
    </citation>
    <scope>NUCLEOTIDE SEQUENCE</scope>
</reference>
<comment type="subcellular location">
    <subcellularLocation>
        <location evidence="1 8">Cell membrane</location>
        <topology evidence="1 8">Multi-pass membrane protein</topology>
    </subcellularLocation>
</comment>
<sequence length="454" mass="50477">MVALGPALGFLMGSALLSQWINIGHNQIPHGITTNDPRWIGRWWAGFLVSASSLTILSFFLCTFPAKLQRDINQTVESIDETQSTNSVFALGQAATRRHTLPKLTNSTQCKSLCQISKIKDIFTSITDLLMNLTFLLIVLINSVESILVVSFTTFMVKYIESVFNLSSSLSSTLTGSIIVPAAVFGTFTGGYLVRRFHMGILQCIKMILITCSISWFGLIALLFLKCQSTTIYKGNTQCSKLCNCSPHIYQPICYQEQITYLSPCHAGCIYINGTDYSNCTCLPKGRNVRLGSCQNICFTETFLFLLILFIVTFFQTLMATPQLIIILRSVQHELQSFGLGLENCIMKILAQIPAPILFGIIIDNQCLFWSQATCDRRGSCFIYNGDRLPFTLFGTAIIIKGISFFLLIILLIVTIRQHKIPNNQPSSPPPPHPPPSLTLQSPEQEDPLIISTL</sequence>
<comment type="caution">
    <text evidence="8">Lacks conserved residue(s) required for the propagation of feature annotation.</text>
</comment>
<evidence type="ECO:0000313" key="11">
    <source>
        <dbReference type="EMBL" id="CAF0955562.1"/>
    </source>
</evidence>
<dbReference type="InterPro" id="IPR036259">
    <property type="entry name" value="MFS_trans_sf"/>
</dbReference>
<dbReference type="InterPro" id="IPR004156">
    <property type="entry name" value="OATP"/>
</dbReference>
<evidence type="ECO:0000256" key="5">
    <source>
        <dbReference type="ARBA" id="ARBA00022989"/>
    </source>
</evidence>
<keyword evidence="15" id="KW-1185">Reference proteome</keyword>
<feature type="compositionally biased region" description="Pro residues" evidence="9">
    <location>
        <begin position="427"/>
        <end position="437"/>
    </location>
</feature>
<dbReference type="Proteomes" id="UP000663870">
    <property type="component" value="Unassembled WGS sequence"/>
</dbReference>
<keyword evidence="7" id="KW-1015">Disulfide bond</keyword>
<evidence type="ECO:0000259" key="10">
    <source>
        <dbReference type="PROSITE" id="PS51465"/>
    </source>
</evidence>
<feature type="transmembrane region" description="Helical" evidence="8">
    <location>
        <begin position="129"/>
        <end position="154"/>
    </location>
</feature>
<keyword evidence="8" id="KW-0406">Ion transport</keyword>
<dbReference type="PANTHER" id="PTHR11388:SF100">
    <property type="entry name" value="SOLUTE CARRIER ORGANIC ANION TRANSPORTER FAMILY MEMBER 4A1"/>
    <property type="match status" value="1"/>
</dbReference>
<protein>
    <recommendedName>
        <fullName evidence="8">Solute carrier organic anion transporter family member</fullName>
    </recommendedName>
</protein>
<name>A0A814DGK9_9BILA</name>
<feature type="region of interest" description="Disordered" evidence="9">
    <location>
        <begin position="423"/>
        <end position="454"/>
    </location>
</feature>
<dbReference type="GO" id="GO:0015347">
    <property type="term" value="F:sodium-independent organic anion transmembrane transporter activity"/>
    <property type="evidence" value="ECO:0007669"/>
    <property type="project" value="TreeGrafter"/>
</dbReference>
<keyword evidence="5 8" id="KW-1133">Transmembrane helix</keyword>
<feature type="transmembrane region" description="Helical" evidence="8">
    <location>
        <begin position="174"/>
        <end position="195"/>
    </location>
</feature>
<organism evidence="11 14">
    <name type="scientific">Rotaria sordida</name>
    <dbReference type="NCBI Taxonomy" id="392033"/>
    <lineage>
        <taxon>Eukaryota</taxon>
        <taxon>Metazoa</taxon>
        <taxon>Spiralia</taxon>
        <taxon>Gnathifera</taxon>
        <taxon>Rotifera</taxon>
        <taxon>Eurotatoria</taxon>
        <taxon>Bdelloidea</taxon>
        <taxon>Philodinida</taxon>
        <taxon>Philodinidae</taxon>
        <taxon>Rotaria</taxon>
    </lineage>
</organism>
<dbReference type="SUPFAM" id="SSF103473">
    <property type="entry name" value="MFS general substrate transporter"/>
    <property type="match status" value="1"/>
</dbReference>
<dbReference type="PANTHER" id="PTHR11388">
    <property type="entry name" value="ORGANIC ANION TRANSPORTER"/>
    <property type="match status" value="1"/>
</dbReference>
<comment type="caution">
    <text evidence="11">The sequence shown here is derived from an EMBL/GenBank/DDBJ whole genome shotgun (WGS) entry which is preliminary data.</text>
</comment>
<dbReference type="EMBL" id="CAJNOL010000465">
    <property type="protein sequence ID" value="CAF1077220.1"/>
    <property type="molecule type" value="Genomic_DNA"/>
</dbReference>
<evidence type="ECO:0000256" key="9">
    <source>
        <dbReference type="SAM" id="MobiDB-lite"/>
    </source>
</evidence>